<organism evidence="14 15">
    <name type="scientific">Haloflavibacter putidus</name>
    <dbReference type="NCBI Taxonomy" id="2576776"/>
    <lineage>
        <taxon>Bacteria</taxon>
        <taxon>Pseudomonadati</taxon>
        <taxon>Bacteroidota</taxon>
        <taxon>Flavobacteriia</taxon>
        <taxon>Flavobacteriales</taxon>
        <taxon>Flavobacteriaceae</taxon>
        <taxon>Haloflavibacter</taxon>
    </lineage>
</organism>
<evidence type="ECO:0000256" key="2">
    <source>
        <dbReference type="ARBA" id="ARBA00022448"/>
    </source>
</evidence>
<proteinExistence type="inferred from homology"/>
<dbReference type="GO" id="GO:0009279">
    <property type="term" value="C:cell outer membrane"/>
    <property type="evidence" value="ECO:0007669"/>
    <property type="project" value="UniProtKB-SubCell"/>
</dbReference>
<evidence type="ECO:0000256" key="8">
    <source>
        <dbReference type="ARBA" id="ARBA00023170"/>
    </source>
</evidence>
<evidence type="ECO:0000256" key="9">
    <source>
        <dbReference type="ARBA" id="ARBA00023237"/>
    </source>
</evidence>
<keyword evidence="15" id="KW-1185">Reference proteome</keyword>
<dbReference type="Pfam" id="PF07715">
    <property type="entry name" value="Plug"/>
    <property type="match status" value="1"/>
</dbReference>
<dbReference type="EMBL" id="VIAR01000001">
    <property type="protein sequence ID" value="TQD40811.1"/>
    <property type="molecule type" value="Genomic_DNA"/>
</dbReference>
<comment type="subcellular location">
    <subcellularLocation>
        <location evidence="1 10">Cell outer membrane</location>
        <topology evidence="1 10">Multi-pass membrane protein</topology>
    </subcellularLocation>
</comment>
<dbReference type="InterPro" id="IPR036942">
    <property type="entry name" value="Beta-barrel_TonB_sf"/>
</dbReference>
<dbReference type="InterPro" id="IPR008969">
    <property type="entry name" value="CarboxyPept-like_regulatory"/>
</dbReference>
<evidence type="ECO:0000256" key="11">
    <source>
        <dbReference type="RuleBase" id="RU003357"/>
    </source>
</evidence>
<dbReference type="InterPro" id="IPR012910">
    <property type="entry name" value="Plug_dom"/>
</dbReference>
<dbReference type="Pfam" id="PF00593">
    <property type="entry name" value="TonB_dep_Rec_b-barrel"/>
    <property type="match status" value="1"/>
</dbReference>
<accession>A0A507ZW82</accession>
<dbReference type="AlphaFoldDB" id="A0A507ZW82"/>
<comment type="similarity">
    <text evidence="10 11">Belongs to the TonB-dependent receptor family.</text>
</comment>
<dbReference type="Pfam" id="PF13715">
    <property type="entry name" value="CarbopepD_reg_2"/>
    <property type="match status" value="1"/>
</dbReference>
<dbReference type="PANTHER" id="PTHR30069:SF29">
    <property type="entry name" value="HEMOGLOBIN AND HEMOGLOBIN-HAPTOGLOBIN-BINDING PROTEIN 1-RELATED"/>
    <property type="match status" value="1"/>
</dbReference>
<dbReference type="InterPro" id="IPR037066">
    <property type="entry name" value="Plug_dom_sf"/>
</dbReference>
<keyword evidence="9 10" id="KW-0998">Cell outer membrane</keyword>
<dbReference type="InterPro" id="IPR000531">
    <property type="entry name" value="Beta-barrel_TonB"/>
</dbReference>
<feature type="domain" description="TonB-dependent receptor-like beta-barrel" evidence="12">
    <location>
        <begin position="279"/>
        <end position="759"/>
    </location>
</feature>
<evidence type="ECO:0000256" key="4">
    <source>
        <dbReference type="ARBA" id="ARBA00022692"/>
    </source>
</evidence>
<dbReference type="Gene3D" id="2.60.40.1120">
    <property type="entry name" value="Carboxypeptidase-like, regulatory domain"/>
    <property type="match status" value="1"/>
</dbReference>
<keyword evidence="4 10" id="KW-0812">Transmembrane</keyword>
<evidence type="ECO:0000256" key="3">
    <source>
        <dbReference type="ARBA" id="ARBA00022452"/>
    </source>
</evidence>
<evidence type="ECO:0000313" key="14">
    <source>
        <dbReference type="EMBL" id="TQD40811.1"/>
    </source>
</evidence>
<dbReference type="SUPFAM" id="SSF56935">
    <property type="entry name" value="Porins"/>
    <property type="match status" value="1"/>
</dbReference>
<dbReference type="SUPFAM" id="SSF49464">
    <property type="entry name" value="Carboxypeptidase regulatory domain-like"/>
    <property type="match status" value="1"/>
</dbReference>
<keyword evidence="8 14" id="KW-0675">Receptor</keyword>
<evidence type="ECO:0000256" key="5">
    <source>
        <dbReference type="ARBA" id="ARBA00022729"/>
    </source>
</evidence>
<evidence type="ECO:0000256" key="7">
    <source>
        <dbReference type="ARBA" id="ARBA00023136"/>
    </source>
</evidence>
<keyword evidence="7 10" id="KW-0472">Membrane</keyword>
<evidence type="ECO:0000256" key="1">
    <source>
        <dbReference type="ARBA" id="ARBA00004571"/>
    </source>
</evidence>
<evidence type="ECO:0000259" key="13">
    <source>
        <dbReference type="Pfam" id="PF07715"/>
    </source>
</evidence>
<keyword evidence="3 10" id="KW-1134">Transmembrane beta strand</keyword>
<keyword evidence="2 10" id="KW-0813">Transport</keyword>
<protein>
    <submittedName>
        <fullName evidence="14">TonB-dependent receptor</fullName>
    </submittedName>
</protein>
<evidence type="ECO:0000256" key="6">
    <source>
        <dbReference type="ARBA" id="ARBA00023077"/>
    </source>
</evidence>
<comment type="caution">
    <text evidence="14">The sequence shown here is derived from an EMBL/GenBank/DDBJ whole genome shotgun (WGS) entry which is preliminary data.</text>
</comment>
<evidence type="ECO:0000259" key="12">
    <source>
        <dbReference type="Pfam" id="PF00593"/>
    </source>
</evidence>
<dbReference type="PROSITE" id="PS52016">
    <property type="entry name" value="TONB_DEPENDENT_REC_3"/>
    <property type="match status" value="1"/>
</dbReference>
<dbReference type="PANTHER" id="PTHR30069">
    <property type="entry name" value="TONB-DEPENDENT OUTER MEMBRANE RECEPTOR"/>
    <property type="match status" value="1"/>
</dbReference>
<sequence>MANYPAFAQECNYTLSGKLTDFHNGDPLIYAEIILQPTGKTTYSNFDGEFSIENLCAGQYEITVKHPQCDTKSLDFSLTEDKHISVKLEHHLEELGEVLLQGKKQLALAKTGQEASLKTAVLEKYSNANLGDALKEISGVSTLSTGNSIVKPVIHGLHSSRVLTFNNGVKMEDQEWGVEHAPNIDLNTAGSVSVIKGASALAYGGDAVGGVVLTKPNKIPVIDSLYGKTILSASTNGRGGTVTTELIKAFANGWYAKAQGSFKKYGDFEAPNYVLSNTGNQEQNFALNFGLNKFTSGFDAYYSFFSTETGILRSAHIGNVNDLIKAINQEQPFVVDDFTYSIDAPKQEVKHHLLKLNYFKRFAELGKLELQYSYQKNDRQEYDIRRDAEDKTAAVDLELESHKASATFKFDAENDFNLNTGLEVAAQNNFSNPSTGVRRLIPDYDKQEIGVFAVADYKFKENWLLEGGLRYDFTHLDAKKFYLKSRWEERNYDTDYANIIIGDYGTQYLTNPIFDYHSFSYSAGIKYEVNQYNFAVNYAKANRAPNPAELFSDGLHHSAAIIELGDLRFDKENAHKISLSLERKTDAFSLSVEPYYNFLNNFIVLQPIGLETTIRGAFPVWEYQQTKAEMYGVDVSANYSISSNFLYQTRFASVHGKNKNTNTYLVDMPPSNWSNTINFTKPEWYNLDLSLTGDWVFKKQNYPDNNFYYDVLEDGNYTSTFVDISTPPNAYFLLHFNAFTSFKAFKTGQMQVSLLVNNLLNTSYRDYLNRLRYYADNTGRNFTLQLKLNY</sequence>
<reference evidence="14 15" key="1">
    <citation type="submission" date="2019-06" db="EMBL/GenBank/DDBJ databases">
        <title>Flavibacter putida gen. nov., sp. nov., a novel marine bacterium of the family Flavobacteriaceae isolated from coastal seawater.</title>
        <authorList>
            <person name="Feng X."/>
        </authorList>
    </citation>
    <scope>NUCLEOTIDE SEQUENCE [LARGE SCALE GENOMIC DNA]</scope>
    <source>
        <strain evidence="14 15">PLHSN227</strain>
    </source>
</reference>
<evidence type="ECO:0000256" key="10">
    <source>
        <dbReference type="PROSITE-ProRule" id="PRU01360"/>
    </source>
</evidence>
<dbReference type="OrthoDB" id="9795928at2"/>
<dbReference type="InterPro" id="IPR039426">
    <property type="entry name" value="TonB-dep_rcpt-like"/>
</dbReference>
<dbReference type="Gene3D" id="2.170.130.10">
    <property type="entry name" value="TonB-dependent receptor, plug domain"/>
    <property type="match status" value="1"/>
</dbReference>
<dbReference type="GO" id="GO:0015344">
    <property type="term" value="F:siderophore uptake transmembrane transporter activity"/>
    <property type="evidence" value="ECO:0007669"/>
    <property type="project" value="TreeGrafter"/>
</dbReference>
<dbReference type="GO" id="GO:0044718">
    <property type="term" value="P:siderophore transmembrane transport"/>
    <property type="evidence" value="ECO:0007669"/>
    <property type="project" value="TreeGrafter"/>
</dbReference>
<gene>
    <name evidence="14" type="ORF">FKR84_01430</name>
</gene>
<name>A0A507ZW82_9FLAO</name>
<evidence type="ECO:0000313" key="15">
    <source>
        <dbReference type="Proteomes" id="UP000317169"/>
    </source>
</evidence>
<keyword evidence="6 11" id="KW-0798">TonB box</keyword>
<dbReference type="Gene3D" id="2.40.170.20">
    <property type="entry name" value="TonB-dependent receptor, beta-barrel domain"/>
    <property type="match status" value="1"/>
</dbReference>
<keyword evidence="5" id="KW-0732">Signal</keyword>
<dbReference type="Proteomes" id="UP000317169">
    <property type="component" value="Unassembled WGS sequence"/>
</dbReference>
<feature type="domain" description="TonB-dependent receptor plug" evidence="13">
    <location>
        <begin position="116"/>
        <end position="211"/>
    </location>
</feature>